<evidence type="ECO:0000313" key="2">
    <source>
        <dbReference type="EMBL" id="KAK3671544.1"/>
    </source>
</evidence>
<reference evidence="2" key="1">
    <citation type="submission" date="2023-07" db="EMBL/GenBank/DDBJ databases">
        <title>Black Yeasts Isolated from many extreme environments.</title>
        <authorList>
            <person name="Coleine C."/>
            <person name="Stajich J.E."/>
            <person name="Selbmann L."/>
        </authorList>
    </citation>
    <scope>NUCLEOTIDE SEQUENCE</scope>
    <source>
        <strain evidence="2">CCFEE 5485</strain>
    </source>
</reference>
<dbReference type="CDD" id="cd12148">
    <property type="entry name" value="fungal_TF_MHR"/>
    <property type="match status" value="1"/>
</dbReference>
<feature type="compositionally biased region" description="Polar residues" evidence="1">
    <location>
        <begin position="333"/>
        <end position="342"/>
    </location>
</feature>
<evidence type="ECO:0000313" key="3">
    <source>
        <dbReference type="Proteomes" id="UP001274830"/>
    </source>
</evidence>
<gene>
    <name evidence="2" type="ORF">LTR78_008644</name>
</gene>
<keyword evidence="3" id="KW-1185">Reference proteome</keyword>
<feature type="compositionally biased region" description="Basic and acidic residues" evidence="1">
    <location>
        <begin position="17"/>
        <end position="27"/>
    </location>
</feature>
<feature type="region of interest" description="Disordered" evidence="1">
    <location>
        <begin position="1"/>
        <end position="27"/>
    </location>
</feature>
<sequence>MATQTQSFHQSFGSGHSDPDYHDHVERPDRFSNAAMSRSYSLDSVHTPPHPMAVDYALAAHTPFIPPPPHHMLHAQQPMGPVPIPVNPSSQPRKRTMRANQESALRCTYHPSTPSRADKNMDKIMQYMQAHASGLQCMTTQMANVEARLQDMEEISKLFRARLEADAIAEDHDVVRPRSELDDHRTAPHKLIRYWPSIRPILQAAGLHYTDNYVRDLEDRGILSLYTAGGLDDHATQSSSRSRTQTSDVDAYGSPVNFVEPLPVLSPIWGDLRPDDSLQLDVETINTLYESYVKHIHIMHPFVDVRKLRRMVEDFIAVHGTSTQDADVVSAEAQASQGSTNPLKRKRNERPAESPMPMPPHGSFRNKANERQAQHAVVYLVLALGKVCLHRHAISGARYDTPMDNGMNFSSNVPTRKHSTASMMTEQISPTLSFSSLKQGLQGRPNSPSTELRIRRPSVTSTMSVASANVHRLPGLAYYAKAAEILGEQGDGNDLIHAQMFLLAGLYKGQLARVGESMSWITRASRVAMTLLERYKLYTNYWTAHGDIRKKLARGQARITSKNANLIVLVSWSCLQLESDILADIRLPSSGIQSIENSLLMPHNSREDDDGVYEQFPHHEKRDDYDNILIYYTAQLFLRRKLNQIHREMYGSDCLSQPLEQVRGTLGGYELLLHSWRESLPDGYKWDDKEKPVESILAARLRAKYYGMSHFRASCARYLVNRPFLDYALHIMPAIKDGRSVREAARDVHGEPRHEADIHIFEAIQGMPESEIWRACRRCIEAAIQSTIAFDGVPEHDLIVTNIHGTAHA</sequence>
<comment type="caution">
    <text evidence="2">The sequence shown here is derived from an EMBL/GenBank/DDBJ whole genome shotgun (WGS) entry which is preliminary data.</text>
</comment>
<dbReference type="EMBL" id="JAUTXT010000042">
    <property type="protein sequence ID" value="KAK3671544.1"/>
    <property type="molecule type" value="Genomic_DNA"/>
</dbReference>
<proteinExistence type="predicted"/>
<feature type="region of interest" description="Disordered" evidence="1">
    <location>
        <begin position="327"/>
        <end position="366"/>
    </location>
</feature>
<dbReference type="Proteomes" id="UP001274830">
    <property type="component" value="Unassembled WGS sequence"/>
</dbReference>
<feature type="compositionally biased region" description="Polar residues" evidence="1">
    <location>
        <begin position="1"/>
        <end position="14"/>
    </location>
</feature>
<dbReference type="PANTHER" id="PTHR47785">
    <property type="entry name" value="ZN(II)2CYS6 TRANSCRIPTION FACTOR (EUROFUNG)-RELATED-RELATED"/>
    <property type="match status" value="1"/>
</dbReference>
<dbReference type="PANTHER" id="PTHR47785:SF4">
    <property type="entry name" value="ZN(II)2CYS6 TRANSCRIPTION FACTOR (EUROFUNG)"/>
    <property type="match status" value="1"/>
</dbReference>
<dbReference type="InterPro" id="IPR053181">
    <property type="entry name" value="EcdB-like_regulator"/>
</dbReference>
<protein>
    <submittedName>
        <fullName evidence="2">Uncharacterized protein</fullName>
    </submittedName>
</protein>
<evidence type="ECO:0000256" key="1">
    <source>
        <dbReference type="SAM" id="MobiDB-lite"/>
    </source>
</evidence>
<accession>A0AAE0TTJ6</accession>
<name>A0AAE0TTJ6_9PEZI</name>
<organism evidence="2 3">
    <name type="scientific">Recurvomyces mirabilis</name>
    <dbReference type="NCBI Taxonomy" id="574656"/>
    <lineage>
        <taxon>Eukaryota</taxon>
        <taxon>Fungi</taxon>
        <taxon>Dikarya</taxon>
        <taxon>Ascomycota</taxon>
        <taxon>Pezizomycotina</taxon>
        <taxon>Dothideomycetes</taxon>
        <taxon>Dothideomycetidae</taxon>
        <taxon>Mycosphaerellales</taxon>
        <taxon>Teratosphaeriaceae</taxon>
        <taxon>Recurvomyces</taxon>
    </lineage>
</organism>
<dbReference type="AlphaFoldDB" id="A0AAE0TTJ6"/>